<dbReference type="HAMAP" id="MF_00408">
    <property type="entry name" value="TATA_bind_prot_arch"/>
    <property type="match status" value="1"/>
</dbReference>
<dbReference type="InterPro" id="IPR030491">
    <property type="entry name" value="TBP_CS"/>
</dbReference>
<dbReference type="GO" id="GO:0003677">
    <property type="term" value="F:DNA binding"/>
    <property type="evidence" value="ECO:0007669"/>
    <property type="project" value="UniProtKB-KW"/>
</dbReference>
<dbReference type="OrthoDB" id="2127950at2759"/>
<dbReference type="VEuPathDB" id="MicrosporidiaDB:AAJ76_3700013444"/>
<reference evidence="6 7" key="1">
    <citation type="journal article" date="2015" name="Environ. Microbiol.">
        <title>Genome analyses suggest the presence of polyploidy and recent human-driven expansions in eight global populations of the honeybee pathogen Nosema ceranae.</title>
        <authorList>
            <person name="Pelin A."/>
            <person name="Selman M."/>
            <person name="Aris-Brosou S."/>
            <person name="Farinelli L."/>
            <person name="Corradi N."/>
        </authorList>
    </citation>
    <scope>NUCLEOTIDE SEQUENCE [LARGE SCALE GENOMIC DNA]</scope>
    <source>
        <strain evidence="6 7">PA08 1199</strain>
    </source>
</reference>
<dbReference type="FunFam" id="3.30.310.10:FF:000002">
    <property type="entry name" value="TATA-box-binding protein 2"/>
    <property type="match status" value="1"/>
</dbReference>
<dbReference type="InterPro" id="IPR033710">
    <property type="entry name" value="TBP_eukaryotic"/>
</dbReference>
<keyword evidence="4" id="KW-0804">Transcription</keyword>
<keyword evidence="7" id="KW-1185">Reference proteome</keyword>
<dbReference type="Pfam" id="PF00352">
    <property type="entry name" value="TBP"/>
    <property type="match status" value="2"/>
</dbReference>
<dbReference type="VEuPathDB" id="MicrosporidiaDB:NCER_102344"/>
<organism evidence="6 7">
    <name type="scientific">Vairimorpha ceranae</name>
    <dbReference type="NCBI Taxonomy" id="40302"/>
    <lineage>
        <taxon>Eukaryota</taxon>
        <taxon>Fungi</taxon>
        <taxon>Fungi incertae sedis</taxon>
        <taxon>Microsporidia</taxon>
        <taxon>Nosematidae</taxon>
        <taxon>Vairimorpha</taxon>
    </lineage>
</organism>
<evidence type="ECO:0000313" key="6">
    <source>
        <dbReference type="EMBL" id="KKO74963.1"/>
    </source>
</evidence>
<dbReference type="PANTHER" id="PTHR10126">
    <property type="entry name" value="TATA-BOX BINDING PROTEIN"/>
    <property type="match status" value="1"/>
</dbReference>
<protein>
    <submittedName>
        <fullName evidence="6">Tata-box-binding protein</fullName>
    </submittedName>
</protein>
<dbReference type="GeneID" id="36320291"/>
<dbReference type="PROSITE" id="PS00351">
    <property type="entry name" value="TFIID"/>
    <property type="match status" value="1"/>
</dbReference>
<dbReference type="VEuPathDB" id="MicrosporidiaDB:G9O61_00g010820"/>
<keyword evidence="3" id="KW-0238">DNA-binding</keyword>
<evidence type="ECO:0000256" key="2">
    <source>
        <dbReference type="ARBA" id="ARBA00005560"/>
    </source>
</evidence>
<name>A0A0F9WPU0_9MICR</name>
<dbReference type="Proteomes" id="UP000034350">
    <property type="component" value="Unassembled WGS sequence"/>
</dbReference>
<evidence type="ECO:0000256" key="3">
    <source>
        <dbReference type="ARBA" id="ARBA00023125"/>
    </source>
</evidence>
<gene>
    <name evidence="6" type="ORF">AAJ76_3700013444</name>
</gene>
<dbReference type="GO" id="GO:0006367">
    <property type="term" value="P:transcription initiation at RNA polymerase II promoter"/>
    <property type="evidence" value="ECO:0007669"/>
    <property type="project" value="UniProtKB-ARBA"/>
</dbReference>
<evidence type="ECO:0000256" key="4">
    <source>
        <dbReference type="ARBA" id="ARBA00023163"/>
    </source>
</evidence>
<dbReference type="FunFam" id="3.30.310.10:FF:000001">
    <property type="entry name" value="TATA-box-binding protein 2"/>
    <property type="match status" value="1"/>
</dbReference>
<dbReference type="AlphaFoldDB" id="A0A0F9WPU0"/>
<dbReference type="CDD" id="cd04516">
    <property type="entry name" value="TBP_eukaryotes"/>
    <property type="match status" value="1"/>
</dbReference>
<dbReference type="SUPFAM" id="SSF55945">
    <property type="entry name" value="TATA-box binding protein-like"/>
    <property type="match status" value="2"/>
</dbReference>
<evidence type="ECO:0000313" key="7">
    <source>
        <dbReference type="Proteomes" id="UP000034350"/>
    </source>
</evidence>
<dbReference type="InterPro" id="IPR012295">
    <property type="entry name" value="TBP_dom_sf"/>
</dbReference>
<comment type="subcellular location">
    <subcellularLocation>
        <location evidence="1">Nucleus</location>
    </subcellularLocation>
</comment>
<keyword evidence="5" id="KW-0539">Nucleus</keyword>
<dbReference type="OMA" id="NCEYEPE"/>
<proteinExistence type="inferred from homology"/>
<sequence>MDRNFTDYDNAIESTVENRSGITPILQNVVATVNLNCKLDLKNIALRARNAEYNPKRFAAVIMRIREPKTTALIFASGKVVITGAKSEKQSKLAAQRYSKIINKLGFNADFNDFKIQNIVSSCDTKFSIRLEGLAYSHSNYCSYEPELFPGLIYRMVKPKIVLLIFVSGKIVLTGAKVRDDIYQAFENIYPVLTQYKKT</sequence>
<dbReference type="PRINTS" id="PR00686">
    <property type="entry name" value="TIFACTORIID"/>
</dbReference>
<dbReference type="GO" id="GO:0005667">
    <property type="term" value="C:transcription regulator complex"/>
    <property type="evidence" value="ECO:0007669"/>
    <property type="project" value="UniProtKB-ARBA"/>
</dbReference>
<comment type="caution">
    <text evidence="6">The sequence shown here is derived from an EMBL/GenBank/DDBJ whole genome shotgun (WGS) entry which is preliminary data.</text>
</comment>
<comment type="similarity">
    <text evidence="2">Belongs to the TBP family.</text>
</comment>
<dbReference type="GO" id="GO:0005634">
    <property type="term" value="C:nucleus"/>
    <property type="evidence" value="ECO:0007669"/>
    <property type="project" value="UniProtKB-SubCell"/>
</dbReference>
<evidence type="ECO:0000256" key="5">
    <source>
        <dbReference type="ARBA" id="ARBA00023242"/>
    </source>
</evidence>
<dbReference type="InterPro" id="IPR000814">
    <property type="entry name" value="TBP"/>
</dbReference>
<dbReference type="RefSeq" id="XP_024330705.1">
    <property type="nucleotide sequence ID" value="XM_024475350.1"/>
</dbReference>
<accession>A0A0F9WPU0</accession>
<evidence type="ECO:0000256" key="1">
    <source>
        <dbReference type="ARBA" id="ARBA00004123"/>
    </source>
</evidence>
<dbReference type="Gene3D" id="3.30.310.10">
    <property type="entry name" value="TATA-Binding Protein"/>
    <property type="match status" value="2"/>
</dbReference>
<dbReference type="EMBL" id="JPQZ01000037">
    <property type="protein sequence ID" value="KKO74963.1"/>
    <property type="molecule type" value="Genomic_DNA"/>
</dbReference>